<proteinExistence type="predicted"/>
<gene>
    <name evidence="1" type="ORF">QBE54_00210</name>
</gene>
<protein>
    <recommendedName>
        <fullName evidence="3">LPS-assembly protein LptD</fullName>
    </recommendedName>
</protein>
<evidence type="ECO:0000313" key="1">
    <source>
        <dbReference type="EMBL" id="WZL76190.1"/>
    </source>
</evidence>
<organism evidence="1 2">
    <name type="scientific">Thermatribacter velox</name>
    <dbReference type="NCBI Taxonomy" id="3039681"/>
    <lineage>
        <taxon>Bacteria</taxon>
        <taxon>Pseudomonadati</taxon>
        <taxon>Atribacterota</taxon>
        <taxon>Atribacteria</taxon>
        <taxon>Atribacterales</taxon>
        <taxon>Thermatribacteraceae</taxon>
        <taxon>Thermatribacter</taxon>
    </lineage>
</organism>
<dbReference type="PANTHER" id="PTHR30189:SF1">
    <property type="entry name" value="LPS-ASSEMBLY PROTEIN LPTD"/>
    <property type="match status" value="1"/>
</dbReference>
<accession>A0ABZ2YB10</accession>
<keyword evidence="2" id="KW-1185">Reference proteome</keyword>
<evidence type="ECO:0000313" key="2">
    <source>
        <dbReference type="Proteomes" id="UP001461341"/>
    </source>
</evidence>
<reference evidence="1 2" key="1">
    <citation type="submission" date="2023-03" db="EMBL/GenBank/DDBJ databases">
        <title>Novel Species.</title>
        <authorList>
            <person name="Ma S."/>
        </authorList>
    </citation>
    <scope>NUCLEOTIDE SEQUENCE [LARGE SCALE GENOMIC DNA]</scope>
    <source>
        <strain evidence="1 2">B11</strain>
    </source>
</reference>
<name>A0ABZ2YB10_9BACT</name>
<dbReference type="PANTHER" id="PTHR30189">
    <property type="entry name" value="LPS-ASSEMBLY PROTEIN"/>
    <property type="match status" value="1"/>
</dbReference>
<dbReference type="RefSeq" id="WP_369018348.1">
    <property type="nucleotide sequence ID" value="NZ_CP121689.1"/>
</dbReference>
<dbReference type="Proteomes" id="UP001461341">
    <property type="component" value="Chromosome"/>
</dbReference>
<evidence type="ECO:0008006" key="3">
    <source>
        <dbReference type="Google" id="ProtNLM"/>
    </source>
</evidence>
<dbReference type="EMBL" id="CP121689">
    <property type="protein sequence ID" value="WZL76190.1"/>
    <property type="molecule type" value="Genomic_DNA"/>
</dbReference>
<dbReference type="InterPro" id="IPR050218">
    <property type="entry name" value="LptD"/>
</dbReference>
<sequence>MTLKKLCYLALFVVFSLLGMVSISFSQEESDRIELTGERLIYHPEKEEAMVEKGTIQHGEYTIEADFIKILLKDKKLFAQGHVRVRTEDEGYHAREIAYNWAEDQWMLYGVRSDLRGEGIEGTVYFRGEEVERTPEETKIEGAFFTSCDLEEPHYHFEAQKIIIYPDKKVELFRFSYWDFGRKLFTLPYYVIFLDRKEQLPFLPLLGHSSSSGYYLNLFYNYFVSDGSFGTVYLDWWEKSGWGLGVRHFIEHEKPKETLEGYLYYRDKPEGSRDYLKGSLDYYREPSSDASLTLGLDYLNYQGSDQDTFSGTFSFAQKKEDYSMKLNLDYDWNLASEEDQLRAVLNTSYQLEKNLNANLKLDYSQDHQWGEFTDQELDYELALSHSQDPYSYKLTYTGFLDLDQDLYTGDFGNRVLKEPELSISRKKEQIGQSDFYYQPSLTIGSYFEQATGVKEERIRFSLKTTGKSELGENTTLEPVILFTQDFYGNGFARYTYDVETNLKQSFGEHTTLSLGYGFGGYDGATPFRFDYTTRKTSFLDLSLHFAKEPWEVSFSSGYDFLEKQFLDGIINVSYTEDSNHSVELRANYDFENSEWEGMVFEISWPLGKEWALDCQGNYDFSSHKIESIRVGLTRDLHCREVTLFYDQSKDTFWIEYAIKAFPEHKFSLGGE</sequence>